<proteinExistence type="predicted"/>
<keyword evidence="2" id="KW-1133">Transmembrane helix</keyword>
<feature type="transmembrane region" description="Helical" evidence="2">
    <location>
        <begin position="45"/>
        <end position="67"/>
    </location>
</feature>
<dbReference type="RefSeq" id="WP_115124367.1">
    <property type="nucleotide sequence ID" value="NZ_QRAO01000005.1"/>
</dbReference>
<feature type="region of interest" description="Disordered" evidence="1">
    <location>
        <begin position="71"/>
        <end position="161"/>
    </location>
</feature>
<feature type="compositionally biased region" description="Basic and acidic residues" evidence="1">
    <location>
        <begin position="86"/>
        <end position="97"/>
    </location>
</feature>
<evidence type="ECO:0000256" key="2">
    <source>
        <dbReference type="SAM" id="Phobius"/>
    </source>
</evidence>
<feature type="compositionally biased region" description="Basic and acidic residues" evidence="1">
    <location>
        <begin position="127"/>
        <end position="141"/>
    </location>
</feature>
<keyword evidence="2" id="KW-0472">Membrane</keyword>
<sequence length="232" mass="25950">MEHNKDIGNLLKNRLENAEKAPKQTLWERLDNSLEKREKKRRRAAWLWFTGTLLILALLIFGGATMFQDSGKDAEPHAETPPVTKSKNEENSTETRLENTNGSSLEKDTSTAQTDNTETPTATNTKENQKLDTENSPEDKSATTTNNSQKVTNTTTKKTPTEEVTKDGFTITTKHQYYNSDLDTTTVSMSKAEIDSLVAANKRKMAIQDSIARKRAADSIKLNKATRDSIPE</sequence>
<accession>A0A370Q779</accession>
<evidence type="ECO:0000256" key="1">
    <source>
        <dbReference type="SAM" id="MobiDB-lite"/>
    </source>
</evidence>
<keyword evidence="4" id="KW-1185">Reference proteome</keyword>
<feature type="compositionally biased region" description="Low complexity" evidence="1">
    <location>
        <begin position="111"/>
        <end position="125"/>
    </location>
</feature>
<dbReference type="Proteomes" id="UP000255317">
    <property type="component" value="Unassembled WGS sequence"/>
</dbReference>
<evidence type="ECO:0000313" key="3">
    <source>
        <dbReference type="EMBL" id="RDK84197.1"/>
    </source>
</evidence>
<protein>
    <submittedName>
        <fullName evidence="3">Uncharacterized protein</fullName>
    </submittedName>
</protein>
<feature type="compositionally biased region" description="Low complexity" evidence="1">
    <location>
        <begin position="143"/>
        <end position="158"/>
    </location>
</feature>
<comment type="caution">
    <text evidence="3">The sequence shown here is derived from an EMBL/GenBank/DDBJ whole genome shotgun (WGS) entry which is preliminary data.</text>
</comment>
<dbReference type="AlphaFoldDB" id="A0A370Q779"/>
<reference evidence="3 4" key="1">
    <citation type="submission" date="2018-07" db="EMBL/GenBank/DDBJ databases">
        <title>Genomic Encyclopedia of Type Strains, Phase IV (KMG-IV): sequencing the most valuable type-strain genomes for metagenomic binning, comparative biology and taxonomic classification.</title>
        <authorList>
            <person name="Goeker M."/>
        </authorList>
    </citation>
    <scope>NUCLEOTIDE SEQUENCE [LARGE SCALE GENOMIC DNA]</scope>
    <source>
        <strain evidence="3 4">DSM 101478</strain>
    </source>
</reference>
<name>A0A370Q779_9FLAO</name>
<gene>
    <name evidence="3" type="ORF">C8D94_10541</name>
</gene>
<evidence type="ECO:0000313" key="4">
    <source>
        <dbReference type="Proteomes" id="UP000255317"/>
    </source>
</evidence>
<organism evidence="3 4">
    <name type="scientific">Marinirhabdus gelatinilytica</name>
    <dbReference type="NCBI Taxonomy" id="1703343"/>
    <lineage>
        <taxon>Bacteria</taxon>
        <taxon>Pseudomonadati</taxon>
        <taxon>Bacteroidota</taxon>
        <taxon>Flavobacteriia</taxon>
        <taxon>Flavobacteriales</taxon>
        <taxon>Flavobacteriaceae</taxon>
    </lineage>
</organism>
<dbReference type="EMBL" id="QRAO01000005">
    <property type="protein sequence ID" value="RDK84197.1"/>
    <property type="molecule type" value="Genomic_DNA"/>
</dbReference>
<keyword evidence="2" id="KW-0812">Transmembrane</keyword>